<name>A0AAV7PEU0_PLEWA</name>
<proteinExistence type="predicted"/>
<protein>
    <submittedName>
        <fullName evidence="2">Uncharacterized protein</fullName>
    </submittedName>
</protein>
<evidence type="ECO:0000256" key="1">
    <source>
        <dbReference type="SAM" id="MobiDB-lite"/>
    </source>
</evidence>
<gene>
    <name evidence="2" type="ORF">NDU88_005252</name>
</gene>
<accession>A0AAV7PEU0</accession>
<dbReference type="EMBL" id="JANPWB010000011">
    <property type="protein sequence ID" value="KAJ1126846.1"/>
    <property type="molecule type" value="Genomic_DNA"/>
</dbReference>
<evidence type="ECO:0000313" key="2">
    <source>
        <dbReference type="EMBL" id="KAJ1126846.1"/>
    </source>
</evidence>
<feature type="region of interest" description="Disordered" evidence="1">
    <location>
        <begin position="29"/>
        <end position="53"/>
    </location>
</feature>
<sequence>MWPAGPPPAVARRSSRVIKIPACLRAGSFKPRRRPKGLPPPPGPVRLEKGNAPAASRCGPLGRLLLPRALSARCDFSVARGACSL</sequence>
<dbReference type="AlphaFoldDB" id="A0AAV7PEU0"/>
<organism evidence="2 3">
    <name type="scientific">Pleurodeles waltl</name>
    <name type="common">Iberian ribbed newt</name>
    <dbReference type="NCBI Taxonomy" id="8319"/>
    <lineage>
        <taxon>Eukaryota</taxon>
        <taxon>Metazoa</taxon>
        <taxon>Chordata</taxon>
        <taxon>Craniata</taxon>
        <taxon>Vertebrata</taxon>
        <taxon>Euteleostomi</taxon>
        <taxon>Amphibia</taxon>
        <taxon>Batrachia</taxon>
        <taxon>Caudata</taxon>
        <taxon>Salamandroidea</taxon>
        <taxon>Salamandridae</taxon>
        <taxon>Pleurodelinae</taxon>
        <taxon>Pleurodeles</taxon>
    </lineage>
</organism>
<dbReference type="Proteomes" id="UP001066276">
    <property type="component" value="Chromosome 7"/>
</dbReference>
<keyword evidence="3" id="KW-1185">Reference proteome</keyword>
<evidence type="ECO:0000313" key="3">
    <source>
        <dbReference type="Proteomes" id="UP001066276"/>
    </source>
</evidence>
<reference evidence="2" key="1">
    <citation type="journal article" date="2022" name="bioRxiv">
        <title>Sequencing and chromosome-scale assembly of the giantPleurodeles waltlgenome.</title>
        <authorList>
            <person name="Brown T."/>
            <person name="Elewa A."/>
            <person name="Iarovenko S."/>
            <person name="Subramanian E."/>
            <person name="Araus A.J."/>
            <person name="Petzold A."/>
            <person name="Susuki M."/>
            <person name="Suzuki K.-i.T."/>
            <person name="Hayashi T."/>
            <person name="Toyoda A."/>
            <person name="Oliveira C."/>
            <person name="Osipova E."/>
            <person name="Leigh N.D."/>
            <person name="Simon A."/>
            <person name="Yun M.H."/>
        </authorList>
    </citation>
    <scope>NUCLEOTIDE SEQUENCE</scope>
    <source>
        <strain evidence="2">20211129_DDA</strain>
        <tissue evidence="2">Liver</tissue>
    </source>
</reference>
<comment type="caution">
    <text evidence="2">The sequence shown here is derived from an EMBL/GenBank/DDBJ whole genome shotgun (WGS) entry which is preliminary data.</text>
</comment>